<evidence type="ECO:0000313" key="1">
    <source>
        <dbReference type="EMBL" id="RSL75275.1"/>
    </source>
</evidence>
<name>A0A428RCM8_9HYPO</name>
<comment type="caution">
    <text evidence="1">The sequence shown here is derived from an EMBL/GenBank/DDBJ whole genome shotgun (WGS) entry which is preliminary data.</text>
</comment>
<accession>A0A428RCM8</accession>
<protein>
    <submittedName>
        <fullName evidence="1">Uncharacterized protein</fullName>
    </submittedName>
</protein>
<dbReference type="AlphaFoldDB" id="A0A428RCM8"/>
<proteinExistence type="predicted"/>
<evidence type="ECO:0000313" key="2">
    <source>
        <dbReference type="Proteomes" id="UP000287972"/>
    </source>
</evidence>
<organism evidence="1 2">
    <name type="scientific">Fusarium floridanum</name>
    <dbReference type="NCBI Taxonomy" id="1325733"/>
    <lineage>
        <taxon>Eukaryota</taxon>
        <taxon>Fungi</taxon>
        <taxon>Dikarya</taxon>
        <taxon>Ascomycota</taxon>
        <taxon>Pezizomycotina</taxon>
        <taxon>Sordariomycetes</taxon>
        <taxon>Hypocreomycetidae</taxon>
        <taxon>Hypocreales</taxon>
        <taxon>Nectriaceae</taxon>
        <taxon>Fusarium</taxon>
        <taxon>Fusarium solani species complex</taxon>
    </lineage>
</organism>
<gene>
    <name evidence="1" type="ORF">CEP51_011014</name>
</gene>
<sequence>MSLQGQDNDFDEMVECAKSFHQNGSPHSIRDLSGFPITSGRLIHVPMPSSEAVHLKAMIDLQWAMIVVAAFCGAGGPPQLLPGHEDVDDLDSRIGERVEAHFERHGWTRSSYPKQYAKWAKLVC</sequence>
<keyword evidence="2" id="KW-1185">Reference proteome</keyword>
<reference evidence="1 2" key="1">
    <citation type="submission" date="2017-06" db="EMBL/GenBank/DDBJ databases">
        <title>Comparative genomic analysis of Ambrosia Fusariam Clade fungi.</title>
        <authorList>
            <person name="Stajich J.E."/>
            <person name="Carrillo J."/>
            <person name="Kijimoto T."/>
            <person name="Eskalen A."/>
            <person name="O'Donnell K."/>
            <person name="Kasson M."/>
        </authorList>
    </citation>
    <scope>NUCLEOTIDE SEQUENCE [LARGE SCALE GENOMIC DNA]</scope>
    <source>
        <strain evidence="1 2">NRRL62606</strain>
    </source>
</reference>
<dbReference type="Proteomes" id="UP000287972">
    <property type="component" value="Unassembled WGS sequence"/>
</dbReference>
<dbReference type="EMBL" id="NKCL01000359">
    <property type="protein sequence ID" value="RSL75275.1"/>
    <property type="molecule type" value="Genomic_DNA"/>
</dbReference>